<dbReference type="EMBL" id="AGRW01000052">
    <property type="protein sequence ID" value="EIC01036.1"/>
    <property type="molecule type" value="Genomic_DNA"/>
</dbReference>
<evidence type="ECO:0000259" key="2">
    <source>
        <dbReference type="Pfam" id="PF13084"/>
    </source>
</evidence>
<feature type="chain" id="PRO_5003609287" description="DUF3943 domain-containing protein" evidence="1">
    <location>
        <begin position="21"/>
        <end position="513"/>
    </location>
</feature>
<feature type="signal peptide" evidence="1">
    <location>
        <begin position="1"/>
        <end position="20"/>
    </location>
</feature>
<accession>H7EMX2</accession>
<comment type="caution">
    <text evidence="3">The sequence shown here is derived from an EMBL/GenBank/DDBJ whole genome shotgun (WGS) entry which is preliminary data.</text>
</comment>
<evidence type="ECO:0000313" key="3">
    <source>
        <dbReference type="EMBL" id="EIC01036.1"/>
    </source>
</evidence>
<dbReference type="Proteomes" id="UP000003571">
    <property type="component" value="Unassembled WGS sequence"/>
</dbReference>
<dbReference type="AlphaFoldDB" id="H7EMX2"/>
<dbReference type="OrthoDB" id="9808630at2"/>
<dbReference type="eggNOG" id="ENOG502Z807">
    <property type="taxonomic scope" value="Bacteria"/>
</dbReference>
<keyword evidence="4" id="KW-1185">Reference proteome</keyword>
<dbReference type="PATRIC" id="fig|907348.3.peg.2277"/>
<gene>
    <name evidence="3" type="ORF">TresaDRAFT_0861</name>
</gene>
<name>H7EMX2_9SPIR</name>
<dbReference type="RefSeq" id="WP_002705765.1">
    <property type="nucleotide sequence ID" value="NZ_AGRW01000052.1"/>
</dbReference>
<evidence type="ECO:0000313" key="4">
    <source>
        <dbReference type="Proteomes" id="UP000003571"/>
    </source>
</evidence>
<evidence type="ECO:0000256" key="1">
    <source>
        <dbReference type="SAM" id="SignalP"/>
    </source>
</evidence>
<keyword evidence="1" id="KW-0732">Signal</keyword>
<protein>
    <recommendedName>
        <fullName evidence="2">DUF3943 domain-containing protein</fullName>
    </recommendedName>
</protein>
<proteinExistence type="predicted"/>
<dbReference type="Pfam" id="PF13084">
    <property type="entry name" value="DUF3943"/>
    <property type="match status" value="1"/>
</dbReference>
<organism evidence="3 4">
    <name type="scientific">Treponema saccharophilum DSM 2985</name>
    <dbReference type="NCBI Taxonomy" id="907348"/>
    <lineage>
        <taxon>Bacteria</taxon>
        <taxon>Pseudomonadati</taxon>
        <taxon>Spirochaetota</taxon>
        <taxon>Spirochaetia</taxon>
        <taxon>Spirochaetales</taxon>
        <taxon>Treponemataceae</taxon>
        <taxon>Treponema</taxon>
    </lineage>
</organism>
<dbReference type="STRING" id="907348.TresaDRAFT_0861"/>
<dbReference type="InterPro" id="IPR025079">
    <property type="entry name" value="DUF3943"/>
</dbReference>
<feature type="domain" description="DUF3943" evidence="2">
    <location>
        <begin position="106"/>
        <end position="185"/>
    </location>
</feature>
<sequence length="513" mass="58047">MKKVFLFILIGAAFANFVTAQQTEQGTDSAEQSAEIQFDTSATAGADSGSGGWLHENDGEKHYLAAAGGVVAWNVLLCSYNKYICNAPWAQVGPDIWDHFWERKCEWDRDWYWTNFVLHPYQGSFYYMISRGSNLNRLESLALTTLGDLSWEFLCERNAPSFNDMVYTSLGAFCVGEMLYRLSLEADEIHDLFGIAINPTRLYTQLVTRQKPRGKSGNIHELSLSAGIGNSVGHTNLLGYKGDYDATEIYPVFATPEIFIAYNDPYGHDSNDPYSQFEFRFSGAMGKGSGTGSDCNFAELDKKLFYDIRILSDGMLVSRAPDFGENKDTTVGIVMEYDFDWHSYYLLSSLAPGFAIKQRIRGDDASFEWQAHLAGIILGTSDFYYYRRDFDEKYAVDNREGTSAPYNYNIGAQTILRARYRTENGMSLSAGFRGYAMYDFYNQLQFLISGERGTQAGWDLVGIANISAEFPLSRRVRIGFNEELYTKYAIYRNIDDVLQFVNNATVFAKLQLR</sequence>
<reference evidence="3 4" key="1">
    <citation type="submission" date="2011-09" db="EMBL/GenBank/DDBJ databases">
        <title>The draft genome of Treponema saccharophilum DSM 2985.</title>
        <authorList>
            <consortium name="US DOE Joint Genome Institute (JGI-PGF)"/>
            <person name="Lucas S."/>
            <person name="Copeland A."/>
            <person name="Lapidus A."/>
            <person name="Glavina del Rio T."/>
            <person name="Dalin E."/>
            <person name="Tice H."/>
            <person name="Bruce D."/>
            <person name="Goodwin L."/>
            <person name="Pitluck S."/>
            <person name="Peters L."/>
            <person name="Kyrpides N."/>
            <person name="Mavromatis K."/>
            <person name="Ivanova N."/>
            <person name="Markowitz V."/>
            <person name="Cheng J.-F."/>
            <person name="Hugenholtz P."/>
            <person name="Woyke T."/>
            <person name="Wu D."/>
            <person name="Gronow S."/>
            <person name="Wellnitz S."/>
            <person name="Brambilla E."/>
            <person name="Klenk H.-P."/>
            <person name="Eisen J.A."/>
        </authorList>
    </citation>
    <scope>NUCLEOTIDE SEQUENCE [LARGE SCALE GENOMIC DNA]</scope>
    <source>
        <strain evidence="3 4">DSM 2985</strain>
    </source>
</reference>